<dbReference type="AlphaFoldDB" id="A0A316E0B4"/>
<evidence type="ECO:0000313" key="9">
    <source>
        <dbReference type="EMBL" id="MBD1260957.1"/>
    </source>
</evidence>
<dbReference type="GO" id="GO:0005886">
    <property type="term" value="C:plasma membrane"/>
    <property type="evidence" value="ECO:0007669"/>
    <property type="project" value="TreeGrafter"/>
</dbReference>
<reference evidence="10 11" key="1">
    <citation type="submission" date="2018-05" db="EMBL/GenBank/DDBJ databases">
        <title>Genomic Encyclopedia of Archaeal and Bacterial Type Strains, Phase II (KMG-II): from individual species to whole genera.</title>
        <authorList>
            <person name="Goeker M."/>
        </authorList>
    </citation>
    <scope>NUCLEOTIDE SEQUENCE [LARGE SCALE GENOMIC DNA]</scope>
    <source>
        <strain evidence="10 11">DSM 23514</strain>
    </source>
</reference>
<feature type="transmembrane region" description="Helical" evidence="8">
    <location>
        <begin position="203"/>
        <end position="223"/>
    </location>
</feature>
<keyword evidence="6 8" id="KW-0472">Membrane</keyword>
<dbReference type="Proteomes" id="UP000651837">
    <property type="component" value="Unassembled WGS sequence"/>
</dbReference>
<gene>
    <name evidence="9" type="primary">clcA</name>
    <name evidence="9" type="ORF">HZY62_10195</name>
    <name evidence="10" type="ORF">LX92_02368</name>
</gene>
<keyword evidence="7" id="KW-0868">Chloride</keyword>
<dbReference type="NCBIfam" id="NF003640">
    <property type="entry name" value="PRK05277.1"/>
    <property type="match status" value="1"/>
</dbReference>
<dbReference type="PANTHER" id="PTHR45711:SF6">
    <property type="entry name" value="CHLORIDE CHANNEL PROTEIN"/>
    <property type="match status" value="1"/>
</dbReference>
<sequence>MKSQTYYNIIPKLFNRDSKIDVRKSGLLFYALLVGLITGFLSSLFRLILSNLNRVKNAFAPEQWDLNGLNWLWPFLFTFIGIWFSIFLMKKFAPETAGSGIHEIEGALDGLRPIRWKKVLPVKFLGSIFSLSSGLLLGREGPTVQMGANIGKMIKDVFKQPAEENNPLISTGAASGLASAFNAPFAGIIFVIEEMNGHFKFNFYSIAALMIGTASADMVVRLMVDAGPIIQIKIFTFDHLSSIWLFVLLGLLLSFIGIAFNKLIVRALVFFENSKMNYVHMAILLAVIITAVGRYFPDMIGAGYKTISNVVDNSFSLKFLLMLFVVRFVLSIFSYGSGVPGGIFAPLITLGVISGMLFGGIAAHLLPDQVQDPAIFAVAGMVGIFASTIRAPLTGLALSVEMTANYELILPLIFTAVTASVCTAMLGNEPIYAILLRRTLDKEKSKISDTSIISRV</sequence>
<dbReference type="PANTHER" id="PTHR45711">
    <property type="entry name" value="CHLORIDE CHANNEL PROTEIN"/>
    <property type="match status" value="1"/>
</dbReference>
<keyword evidence="5" id="KW-0406">Ion transport</keyword>
<evidence type="ECO:0000256" key="5">
    <source>
        <dbReference type="ARBA" id="ARBA00023065"/>
    </source>
</evidence>
<dbReference type="EMBL" id="QGGQ01000004">
    <property type="protein sequence ID" value="PWK23801.1"/>
    <property type="molecule type" value="Genomic_DNA"/>
</dbReference>
<evidence type="ECO:0000256" key="8">
    <source>
        <dbReference type="SAM" id="Phobius"/>
    </source>
</evidence>
<keyword evidence="3 8" id="KW-0812">Transmembrane</keyword>
<evidence type="ECO:0000313" key="11">
    <source>
        <dbReference type="Proteomes" id="UP000245667"/>
    </source>
</evidence>
<dbReference type="Gene3D" id="1.10.3080.10">
    <property type="entry name" value="Clc chloride channel"/>
    <property type="match status" value="1"/>
</dbReference>
<dbReference type="EMBL" id="JACWLN010000004">
    <property type="protein sequence ID" value="MBD1260957.1"/>
    <property type="molecule type" value="Genomic_DNA"/>
</dbReference>
<reference evidence="9 12" key="2">
    <citation type="submission" date="2020-07" db="EMBL/GenBank/DDBJ databases">
        <title>The draft genome sequence of Maribacter polysiphoniae KCTC 22021.</title>
        <authorList>
            <person name="Mu L."/>
        </authorList>
    </citation>
    <scope>NUCLEOTIDE SEQUENCE [LARGE SCALE GENOMIC DNA]</scope>
    <source>
        <strain evidence="9 12">KCTC 22021</strain>
    </source>
</reference>
<evidence type="ECO:0000256" key="4">
    <source>
        <dbReference type="ARBA" id="ARBA00022989"/>
    </source>
</evidence>
<dbReference type="SUPFAM" id="SSF81340">
    <property type="entry name" value="Clc chloride channel"/>
    <property type="match status" value="1"/>
</dbReference>
<evidence type="ECO:0000256" key="6">
    <source>
        <dbReference type="ARBA" id="ARBA00023136"/>
    </source>
</evidence>
<feature type="transmembrane region" description="Helical" evidence="8">
    <location>
        <begin position="243"/>
        <end position="265"/>
    </location>
</feature>
<keyword evidence="2" id="KW-0813">Transport</keyword>
<feature type="transmembrane region" description="Helical" evidence="8">
    <location>
        <begin position="69"/>
        <end position="89"/>
    </location>
</feature>
<comment type="subcellular location">
    <subcellularLocation>
        <location evidence="1">Membrane</location>
        <topology evidence="1">Multi-pass membrane protein</topology>
    </subcellularLocation>
</comment>
<feature type="transmembrane region" description="Helical" evidence="8">
    <location>
        <begin position="27"/>
        <end position="49"/>
    </location>
</feature>
<proteinExistence type="predicted"/>
<evidence type="ECO:0000313" key="10">
    <source>
        <dbReference type="EMBL" id="PWK23801.1"/>
    </source>
</evidence>
<organism evidence="10 11">
    <name type="scientific">Maribacter polysiphoniae</name>
    <dbReference type="NCBI Taxonomy" id="429344"/>
    <lineage>
        <taxon>Bacteria</taxon>
        <taxon>Pseudomonadati</taxon>
        <taxon>Bacteroidota</taxon>
        <taxon>Flavobacteriia</taxon>
        <taxon>Flavobacteriales</taxon>
        <taxon>Flavobacteriaceae</taxon>
        <taxon>Maribacter</taxon>
    </lineage>
</organism>
<feature type="transmembrane region" description="Helical" evidence="8">
    <location>
        <begin position="374"/>
        <end position="396"/>
    </location>
</feature>
<dbReference type="PRINTS" id="PR00762">
    <property type="entry name" value="CLCHANNEL"/>
</dbReference>
<keyword evidence="4 8" id="KW-1133">Transmembrane helix</keyword>
<dbReference type="InterPro" id="IPR001807">
    <property type="entry name" value="ClC"/>
</dbReference>
<evidence type="ECO:0000256" key="3">
    <source>
        <dbReference type="ARBA" id="ARBA00022692"/>
    </source>
</evidence>
<keyword evidence="12" id="KW-1185">Reference proteome</keyword>
<feature type="transmembrane region" description="Helical" evidence="8">
    <location>
        <begin position="408"/>
        <end position="427"/>
    </location>
</feature>
<feature type="transmembrane region" description="Helical" evidence="8">
    <location>
        <begin position="277"/>
        <end position="296"/>
    </location>
</feature>
<feature type="transmembrane region" description="Helical" evidence="8">
    <location>
        <begin position="316"/>
        <end position="336"/>
    </location>
</feature>
<comment type="caution">
    <text evidence="10">The sequence shown here is derived from an EMBL/GenBank/DDBJ whole genome shotgun (WGS) entry which is preliminary data.</text>
</comment>
<evidence type="ECO:0000256" key="7">
    <source>
        <dbReference type="ARBA" id="ARBA00023214"/>
    </source>
</evidence>
<dbReference type="CDD" id="cd01031">
    <property type="entry name" value="EriC"/>
    <property type="match status" value="1"/>
</dbReference>
<dbReference type="Pfam" id="PF00654">
    <property type="entry name" value="Voltage_CLC"/>
    <property type="match status" value="1"/>
</dbReference>
<dbReference type="InterPro" id="IPR014743">
    <property type="entry name" value="Cl-channel_core"/>
</dbReference>
<evidence type="ECO:0000256" key="1">
    <source>
        <dbReference type="ARBA" id="ARBA00004141"/>
    </source>
</evidence>
<dbReference type="Proteomes" id="UP000245667">
    <property type="component" value="Unassembled WGS sequence"/>
</dbReference>
<evidence type="ECO:0000313" key="12">
    <source>
        <dbReference type="Proteomes" id="UP000651837"/>
    </source>
</evidence>
<dbReference type="OrthoDB" id="9812438at2"/>
<protein>
    <submittedName>
        <fullName evidence="10">CIC family chloride channel protein</fullName>
    </submittedName>
    <submittedName>
        <fullName evidence="9">H(+)/Cl(-) exchange transporter ClcA</fullName>
    </submittedName>
</protein>
<feature type="transmembrane region" description="Helical" evidence="8">
    <location>
        <begin position="343"/>
        <end position="362"/>
    </location>
</feature>
<evidence type="ECO:0000256" key="2">
    <source>
        <dbReference type="ARBA" id="ARBA00022448"/>
    </source>
</evidence>
<dbReference type="GO" id="GO:0005247">
    <property type="term" value="F:voltage-gated chloride channel activity"/>
    <property type="evidence" value="ECO:0007669"/>
    <property type="project" value="TreeGrafter"/>
</dbReference>
<name>A0A316E0B4_9FLAO</name>
<accession>A0A316E0B4</accession>
<dbReference type="RefSeq" id="WP_109650744.1">
    <property type="nucleotide sequence ID" value="NZ_JACWLN010000004.1"/>
</dbReference>